<dbReference type="EMBL" id="KI964619">
    <property type="protein sequence ID" value="EUC33035.1"/>
    <property type="molecule type" value="Genomic_DNA"/>
</dbReference>
<dbReference type="OrthoDB" id="1844152at2759"/>
<dbReference type="PANTHER" id="PTHR46206">
    <property type="entry name" value="CYTOCHROME P450"/>
    <property type="match status" value="1"/>
</dbReference>
<evidence type="ECO:0000256" key="5">
    <source>
        <dbReference type="ARBA" id="ARBA00023004"/>
    </source>
</evidence>
<gene>
    <name evidence="6" type="ORF">COCCADRAFT_97168</name>
</gene>
<dbReference type="HOGENOM" id="CLU_1997909_0_0_1"/>
<keyword evidence="7" id="KW-1185">Reference proteome</keyword>
<dbReference type="KEGG" id="bze:COCCADRAFT_97168"/>
<keyword evidence="4" id="KW-0560">Oxidoreductase</keyword>
<dbReference type="SUPFAM" id="SSF48264">
    <property type="entry name" value="Cytochrome P450"/>
    <property type="match status" value="1"/>
</dbReference>
<reference evidence="6 7" key="1">
    <citation type="journal article" date="2013" name="PLoS Genet.">
        <title>Comparative genome structure, secondary metabolite, and effector coding capacity across Cochliobolus pathogens.</title>
        <authorList>
            <person name="Condon B.J."/>
            <person name="Leng Y."/>
            <person name="Wu D."/>
            <person name="Bushley K.E."/>
            <person name="Ohm R.A."/>
            <person name="Otillar R."/>
            <person name="Martin J."/>
            <person name="Schackwitz W."/>
            <person name="Grimwood J."/>
            <person name="MohdZainudin N."/>
            <person name="Xue C."/>
            <person name="Wang R."/>
            <person name="Manning V.A."/>
            <person name="Dhillon B."/>
            <person name="Tu Z.J."/>
            <person name="Steffenson B.J."/>
            <person name="Salamov A."/>
            <person name="Sun H."/>
            <person name="Lowry S."/>
            <person name="LaButti K."/>
            <person name="Han J."/>
            <person name="Copeland A."/>
            <person name="Lindquist E."/>
            <person name="Barry K."/>
            <person name="Schmutz J."/>
            <person name="Baker S.E."/>
            <person name="Ciuffetti L.M."/>
            <person name="Grigoriev I.V."/>
            <person name="Zhong S."/>
            <person name="Turgeon B.G."/>
        </authorList>
    </citation>
    <scope>NUCLEOTIDE SEQUENCE [LARGE SCALE GENOMIC DNA]</scope>
    <source>
        <strain evidence="6 7">26-R-13</strain>
    </source>
</reference>
<evidence type="ECO:0000256" key="1">
    <source>
        <dbReference type="ARBA" id="ARBA00001971"/>
    </source>
</evidence>
<keyword evidence="5" id="KW-0408">Iron</keyword>
<dbReference type="Proteomes" id="UP000053841">
    <property type="component" value="Unassembled WGS sequence"/>
</dbReference>
<comment type="similarity">
    <text evidence="2">Belongs to the cytochrome P450 family.</text>
</comment>
<dbReference type="GeneID" id="19154322"/>
<dbReference type="RefSeq" id="XP_007712706.1">
    <property type="nucleotide sequence ID" value="XM_007714516.1"/>
</dbReference>
<feature type="non-terminal residue" evidence="6">
    <location>
        <position position="1"/>
    </location>
</feature>
<organism evidence="6 7">
    <name type="scientific">Cochliobolus carbonum (strain 26-R-13)</name>
    <name type="common">Maize leaf spot fungus</name>
    <name type="synonym">Bipolaris zeicola</name>
    <dbReference type="NCBI Taxonomy" id="930089"/>
    <lineage>
        <taxon>Eukaryota</taxon>
        <taxon>Fungi</taxon>
        <taxon>Dikarya</taxon>
        <taxon>Ascomycota</taxon>
        <taxon>Pezizomycotina</taxon>
        <taxon>Dothideomycetes</taxon>
        <taxon>Pleosporomycetidae</taxon>
        <taxon>Pleosporales</taxon>
        <taxon>Pleosporineae</taxon>
        <taxon>Pleosporaceae</taxon>
        <taxon>Bipolaris</taxon>
    </lineage>
</organism>
<dbReference type="PANTHER" id="PTHR46206:SF7">
    <property type="entry name" value="P450, PUTATIVE (EUROFUNG)-RELATED"/>
    <property type="match status" value="1"/>
</dbReference>
<dbReference type="GO" id="GO:0004497">
    <property type="term" value="F:monooxygenase activity"/>
    <property type="evidence" value="ECO:0007669"/>
    <property type="project" value="InterPro"/>
</dbReference>
<dbReference type="GO" id="GO:0005506">
    <property type="term" value="F:iron ion binding"/>
    <property type="evidence" value="ECO:0007669"/>
    <property type="project" value="InterPro"/>
</dbReference>
<evidence type="ECO:0000256" key="2">
    <source>
        <dbReference type="ARBA" id="ARBA00010617"/>
    </source>
</evidence>
<comment type="cofactor">
    <cofactor evidence="1">
        <name>heme</name>
        <dbReference type="ChEBI" id="CHEBI:30413"/>
    </cofactor>
</comment>
<proteinExistence type="inferred from homology"/>
<dbReference type="GO" id="GO:0016705">
    <property type="term" value="F:oxidoreductase activity, acting on paired donors, with incorporation or reduction of molecular oxygen"/>
    <property type="evidence" value="ECO:0007669"/>
    <property type="project" value="InterPro"/>
</dbReference>
<keyword evidence="3" id="KW-0479">Metal-binding</keyword>
<evidence type="ECO:0000256" key="4">
    <source>
        <dbReference type="ARBA" id="ARBA00023002"/>
    </source>
</evidence>
<name>W6Y5S9_COCC2</name>
<dbReference type="AlphaFoldDB" id="W6Y5S9"/>
<dbReference type="GO" id="GO:0020037">
    <property type="term" value="F:heme binding"/>
    <property type="evidence" value="ECO:0007669"/>
    <property type="project" value="InterPro"/>
</dbReference>
<evidence type="ECO:0000256" key="3">
    <source>
        <dbReference type="ARBA" id="ARBA00022723"/>
    </source>
</evidence>
<sequence length="125" mass="14378">KYTGNRTDDPDMIHSIRADFTPSHVIPDLLRRLNDTVKCEINIGVDTPIPLCKDWTRVPVHHIVTRVITQVSGRLFLGQEIYQTSEYIDQAVNYTTDAIDAIIAIKKIYLWLRFIFAPRLAGIRN</sequence>
<dbReference type="InterPro" id="IPR036396">
    <property type="entry name" value="Cyt_P450_sf"/>
</dbReference>
<evidence type="ECO:0000313" key="6">
    <source>
        <dbReference type="EMBL" id="EUC33035.1"/>
    </source>
</evidence>
<protein>
    <submittedName>
        <fullName evidence="6">Uncharacterized protein</fullName>
    </submittedName>
</protein>
<evidence type="ECO:0000313" key="7">
    <source>
        <dbReference type="Proteomes" id="UP000053841"/>
    </source>
</evidence>
<accession>W6Y5S9</accession>